<proteinExistence type="predicted"/>
<accession>A0A8J3D429</accession>
<name>A0A8J3D429_9BACT</name>
<dbReference type="EMBL" id="BMXF01000002">
    <property type="protein sequence ID" value="GHB71673.1"/>
    <property type="molecule type" value="Genomic_DNA"/>
</dbReference>
<evidence type="ECO:0008006" key="3">
    <source>
        <dbReference type="Google" id="ProtNLM"/>
    </source>
</evidence>
<dbReference type="Proteomes" id="UP000598271">
    <property type="component" value="Unassembled WGS sequence"/>
</dbReference>
<dbReference type="AlphaFoldDB" id="A0A8J3D429"/>
<evidence type="ECO:0000313" key="2">
    <source>
        <dbReference type="Proteomes" id="UP000598271"/>
    </source>
</evidence>
<dbReference type="RefSeq" id="WP_189564982.1">
    <property type="nucleotide sequence ID" value="NZ_BMXF01000002.1"/>
</dbReference>
<comment type="caution">
    <text evidence="1">The sequence shown here is derived from an EMBL/GenBank/DDBJ whole genome shotgun (WGS) entry which is preliminary data.</text>
</comment>
<evidence type="ECO:0000313" key="1">
    <source>
        <dbReference type="EMBL" id="GHB71673.1"/>
    </source>
</evidence>
<organism evidence="1 2">
    <name type="scientific">Persicitalea jodogahamensis</name>
    <dbReference type="NCBI Taxonomy" id="402147"/>
    <lineage>
        <taxon>Bacteria</taxon>
        <taxon>Pseudomonadati</taxon>
        <taxon>Bacteroidota</taxon>
        <taxon>Cytophagia</taxon>
        <taxon>Cytophagales</taxon>
        <taxon>Spirosomataceae</taxon>
        <taxon>Persicitalea</taxon>
    </lineage>
</organism>
<reference evidence="1 2" key="1">
    <citation type="journal article" date="2014" name="Int. J. Syst. Evol. Microbiol.">
        <title>Complete genome sequence of Corynebacterium casei LMG S-19264T (=DSM 44701T), isolated from a smear-ripened cheese.</title>
        <authorList>
            <consortium name="US DOE Joint Genome Institute (JGI-PGF)"/>
            <person name="Walter F."/>
            <person name="Albersmeier A."/>
            <person name="Kalinowski J."/>
            <person name="Ruckert C."/>
        </authorList>
    </citation>
    <scope>NUCLEOTIDE SEQUENCE [LARGE SCALE GENOMIC DNA]</scope>
    <source>
        <strain evidence="1 2">KCTC 12866</strain>
    </source>
</reference>
<protein>
    <recommendedName>
        <fullName evidence="3">Lipoprotein</fullName>
    </recommendedName>
</protein>
<dbReference type="PROSITE" id="PS51257">
    <property type="entry name" value="PROKAR_LIPOPROTEIN"/>
    <property type="match status" value="1"/>
</dbReference>
<sequence>MKKAIDFSLLFLVMITFSCKNGGQNKVEPNQFSEKVLDIASQKIIDDLRAQGMTINAGTEEPLVKGVFQTNSLVFVKDWAASTPSRVGTKAAETKLQVVSFDTFDSTDHEAVDLYFKQATSSGFALWKGKVSGSGNKFTAFTEDLVQYSGLTSVMLVIAISGEVTSEGIKDYQFAQYVKEIRNDPNKLFSVGSTVILKEEDGFAEKTSVF</sequence>
<keyword evidence="2" id="KW-1185">Reference proteome</keyword>
<gene>
    <name evidence="1" type="ORF">GCM10007390_26920</name>
</gene>